<evidence type="ECO:0000256" key="11">
    <source>
        <dbReference type="RuleBase" id="RU361242"/>
    </source>
</evidence>
<evidence type="ECO:0000256" key="3">
    <source>
        <dbReference type="ARBA" id="ARBA00004922"/>
    </source>
</evidence>
<keyword evidence="4 11" id="KW-0328">Glycosyltransferase</keyword>
<dbReference type="InterPro" id="IPR029044">
    <property type="entry name" value="Nucleotide-diphossugar_trans"/>
</dbReference>
<proteinExistence type="inferred from homology"/>
<evidence type="ECO:0000256" key="7">
    <source>
        <dbReference type="ARBA" id="ARBA00022734"/>
    </source>
</evidence>
<comment type="caution">
    <text evidence="13">The sequence shown here is derived from an EMBL/GenBank/DDBJ whole genome shotgun (WGS) entry which is preliminary data.</text>
</comment>
<evidence type="ECO:0000259" key="12">
    <source>
        <dbReference type="SMART" id="SM00458"/>
    </source>
</evidence>
<evidence type="ECO:0000313" key="14">
    <source>
        <dbReference type="Proteomes" id="UP001378592"/>
    </source>
</evidence>
<dbReference type="Proteomes" id="UP001378592">
    <property type="component" value="Unassembled WGS sequence"/>
</dbReference>
<keyword evidence="5 11" id="KW-0808">Transferase</keyword>
<evidence type="ECO:0000256" key="1">
    <source>
        <dbReference type="ARBA" id="ARBA00001936"/>
    </source>
</evidence>
<dbReference type="GO" id="GO:0046872">
    <property type="term" value="F:metal ion binding"/>
    <property type="evidence" value="ECO:0007669"/>
    <property type="project" value="UniProtKB-KW"/>
</dbReference>
<evidence type="ECO:0000313" key="13">
    <source>
        <dbReference type="EMBL" id="KAK7865535.1"/>
    </source>
</evidence>
<dbReference type="PANTHER" id="PTHR11675:SF68">
    <property type="entry name" value="N-ACETYLGALACTOSAMINYLTRANSFERASE 7"/>
    <property type="match status" value="1"/>
</dbReference>
<evidence type="ECO:0000256" key="5">
    <source>
        <dbReference type="ARBA" id="ARBA00022679"/>
    </source>
</evidence>
<dbReference type="Pfam" id="PF00535">
    <property type="entry name" value="Glycos_transf_2"/>
    <property type="match status" value="1"/>
</dbReference>
<comment type="cofactor">
    <cofactor evidence="1 11">
        <name>Mn(2+)</name>
        <dbReference type="ChEBI" id="CHEBI:29035"/>
    </cofactor>
</comment>
<dbReference type="InterPro" id="IPR001173">
    <property type="entry name" value="Glyco_trans_2-like"/>
</dbReference>
<dbReference type="AlphaFoldDB" id="A0AAN9VP41"/>
<keyword evidence="8 11" id="KW-0333">Golgi apparatus</keyword>
<evidence type="ECO:0000256" key="6">
    <source>
        <dbReference type="ARBA" id="ARBA00022723"/>
    </source>
</evidence>
<dbReference type="InterPro" id="IPR035992">
    <property type="entry name" value="Ricin_B-like_lectins"/>
</dbReference>
<feature type="domain" description="Ricin B lectin" evidence="12">
    <location>
        <begin position="438"/>
        <end position="560"/>
    </location>
</feature>
<keyword evidence="6" id="KW-0479">Metal-binding</keyword>
<evidence type="ECO:0000256" key="2">
    <source>
        <dbReference type="ARBA" id="ARBA00004323"/>
    </source>
</evidence>
<dbReference type="GO" id="GO:0000139">
    <property type="term" value="C:Golgi membrane"/>
    <property type="evidence" value="ECO:0007669"/>
    <property type="project" value="UniProtKB-SubCell"/>
</dbReference>
<keyword evidence="7 11" id="KW-0430">Lectin</keyword>
<dbReference type="GO" id="GO:0004653">
    <property type="term" value="F:polypeptide N-acetylgalactosaminyltransferase activity"/>
    <property type="evidence" value="ECO:0007669"/>
    <property type="project" value="TreeGrafter"/>
</dbReference>
<dbReference type="GO" id="GO:0006493">
    <property type="term" value="P:protein O-linked glycosylation"/>
    <property type="evidence" value="ECO:0007669"/>
    <property type="project" value="TreeGrafter"/>
</dbReference>
<evidence type="ECO:0000256" key="10">
    <source>
        <dbReference type="ARBA" id="ARBA00023211"/>
    </source>
</evidence>
<dbReference type="SUPFAM" id="SSF53448">
    <property type="entry name" value="Nucleotide-diphospho-sugar transferases"/>
    <property type="match status" value="1"/>
</dbReference>
<comment type="subcellular location">
    <subcellularLocation>
        <location evidence="2 11">Golgi apparatus membrane</location>
        <topology evidence="2 11">Single-pass type II membrane protein</topology>
    </subcellularLocation>
</comment>
<evidence type="ECO:0000256" key="8">
    <source>
        <dbReference type="ARBA" id="ARBA00023034"/>
    </source>
</evidence>
<evidence type="ECO:0000256" key="9">
    <source>
        <dbReference type="ARBA" id="ARBA00023157"/>
    </source>
</evidence>
<comment type="pathway">
    <text evidence="3 11">Protein modification; protein glycosylation.</text>
</comment>
<dbReference type="PROSITE" id="PS50231">
    <property type="entry name" value="RICIN_B_LECTIN"/>
    <property type="match status" value="1"/>
</dbReference>
<gene>
    <name evidence="13" type="ORF">R5R35_010079</name>
</gene>
<keyword evidence="10 11" id="KW-0464">Manganese</keyword>
<dbReference type="Gene3D" id="3.90.550.10">
    <property type="entry name" value="Spore Coat Polysaccharide Biosynthesis Protein SpsA, Chain A"/>
    <property type="match status" value="1"/>
</dbReference>
<keyword evidence="9 11" id="KW-1015">Disulfide bond</keyword>
<dbReference type="SUPFAM" id="SSF50370">
    <property type="entry name" value="Ricin B-like lectins"/>
    <property type="match status" value="1"/>
</dbReference>
<accession>A0AAN9VP41</accession>
<dbReference type="Pfam" id="PF00652">
    <property type="entry name" value="Ricin_B_lectin"/>
    <property type="match status" value="1"/>
</dbReference>
<organism evidence="13 14">
    <name type="scientific">Gryllus longicercus</name>
    <dbReference type="NCBI Taxonomy" id="2509291"/>
    <lineage>
        <taxon>Eukaryota</taxon>
        <taxon>Metazoa</taxon>
        <taxon>Ecdysozoa</taxon>
        <taxon>Arthropoda</taxon>
        <taxon>Hexapoda</taxon>
        <taxon>Insecta</taxon>
        <taxon>Pterygota</taxon>
        <taxon>Neoptera</taxon>
        <taxon>Polyneoptera</taxon>
        <taxon>Orthoptera</taxon>
        <taxon>Ensifera</taxon>
        <taxon>Gryllidea</taxon>
        <taxon>Grylloidea</taxon>
        <taxon>Gryllidae</taxon>
        <taxon>Gryllinae</taxon>
        <taxon>Gryllus</taxon>
    </lineage>
</organism>
<keyword evidence="14" id="KW-1185">Reference proteome</keyword>
<dbReference type="InterPro" id="IPR000772">
    <property type="entry name" value="Ricin_B_lectin"/>
</dbReference>
<dbReference type="SMART" id="SM00458">
    <property type="entry name" value="RICIN"/>
    <property type="match status" value="1"/>
</dbReference>
<dbReference type="PANTHER" id="PTHR11675">
    <property type="entry name" value="N-ACETYLGALACTOSAMINYLTRANSFERASE"/>
    <property type="match status" value="1"/>
</dbReference>
<reference evidence="13 14" key="1">
    <citation type="submission" date="2024-03" db="EMBL/GenBank/DDBJ databases">
        <title>The genome assembly and annotation of the cricket Gryllus longicercus Weissman &amp; Gray.</title>
        <authorList>
            <person name="Szrajer S."/>
            <person name="Gray D."/>
            <person name="Ylla G."/>
        </authorList>
    </citation>
    <scope>NUCLEOTIDE SEQUENCE [LARGE SCALE GENOMIC DNA]</scope>
    <source>
        <strain evidence="13">DAG 2021-001</strain>
        <tissue evidence="13">Whole body minus gut</tissue>
    </source>
</reference>
<name>A0AAN9VP41_9ORTH</name>
<dbReference type="EMBL" id="JAZDUA010000172">
    <property type="protein sequence ID" value="KAK7865535.1"/>
    <property type="molecule type" value="Genomic_DNA"/>
</dbReference>
<protein>
    <recommendedName>
        <fullName evidence="11">Polypeptide N-acetylgalactosaminyltransferase</fullName>
        <ecNumber evidence="11">2.4.1.-</ecNumber>
    </recommendedName>
    <alternativeName>
        <fullName evidence="11">Protein-UDP acetylgalactosaminyltransferase</fullName>
    </alternativeName>
</protein>
<sequence>MRPWHLGKLFALAILNFVYLYFLSDRLSGFDFLSSSEDKLPRVLGNFEPKEALDLIDYDFFDEYPTKKTFIVEGESENINFSFIYSKINKELSDAIAPDRDIPDTRLQDCKYFNYSKNLPKVSVIIVFQNAIWSSLIRTIYSVINRTPAQFLEEILLLDDYSSLNQEEVMNKYMKKFNTKMKFIRNDKPKGLVATRFRAAREARGEVIVFLDAYCEVNINWLPPLITPIFQNYTSLTVPFVDVIDSKTFEYRTLRKEKDYYHGIFDWSMLYRESKLPSILHKKGYDSRPYVSPTHPGGVFAINRNFFLALGAYDPGLVGGKGENLELSFKIWMCGGSIIWVPCSRVGHIFKGVAPAMLGQTVDSKRGPPMLINLKRIVEVWLDAQYRNHFYTTEPLARYVNHGDISKQMALKKKLQCQSFQWYMNTLAYSVLNTYPEPPANLLSGELRNVASQTCMIQNKIGSFLLLVMAPCNSKSLKPVRLNLKGQLGLGSKCIDSENKRIKIIPCSSGTEKGPWTYNEKDQFMYHNVRKKCMAIVPKRHSIILENCARDNNYFKWTFKTIYPKW</sequence>
<dbReference type="Gene3D" id="2.80.10.50">
    <property type="match status" value="1"/>
</dbReference>
<dbReference type="EC" id="2.4.1.-" evidence="11"/>
<evidence type="ECO:0000256" key="4">
    <source>
        <dbReference type="ARBA" id="ARBA00022676"/>
    </source>
</evidence>
<dbReference type="GO" id="GO:0030246">
    <property type="term" value="F:carbohydrate binding"/>
    <property type="evidence" value="ECO:0007669"/>
    <property type="project" value="UniProtKB-KW"/>
</dbReference>
<comment type="similarity">
    <text evidence="11">Belongs to the glycosyltransferase 2 family. GalNAc-T subfamily.</text>
</comment>